<evidence type="ECO:0000256" key="3">
    <source>
        <dbReference type="ARBA" id="ARBA00022634"/>
    </source>
</evidence>
<dbReference type="GO" id="GO:0005524">
    <property type="term" value="F:ATP binding"/>
    <property type="evidence" value="ECO:0007669"/>
    <property type="project" value="UniProtKB-KW"/>
</dbReference>
<dbReference type="Proteomes" id="UP000177067">
    <property type="component" value="Unassembled WGS sequence"/>
</dbReference>
<dbReference type="PANTHER" id="PTHR11441:SF0">
    <property type="entry name" value="THYMIDINE KINASE, CYTOSOLIC"/>
    <property type="match status" value="1"/>
</dbReference>
<evidence type="ECO:0000256" key="8">
    <source>
        <dbReference type="PIRSR" id="PIRSR035805-1"/>
    </source>
</evidence>
<keyword evidence="4 10" id="KW-0808">Transferase</keyword>
<dbReference type="PANTHER" id="PTHR11441">
    <property type="entry name" value="THYMIDINE KINASE"/>
    <property type="match status" value="1"/>
</dbReference>
<dbReference type="GO" id="GO:0071897">
    <property type="term" value="P:DNA biosynthetic process"/>
    <property type="evidence" value="ECO:0007669"/>
    <property type="project" value="UniProtKB-KW"/>
</dbReference>
<evidence type="ECO:0000256" key="11">
    <source>
        <dbReference type="RuleBase" id="RU004165"/>
    </source>
</evidence>
<comment type="catalytic activity">
    <reaction evidence="10">
        <text>thymidine + ATP = dTMP + ADP + H(+)</text>
        <dbReference type="Rhea" id="RHEA:19129"/>
        <dbReference type="ChEBI" id="CHEBI:15378"/>
        <dbReference type="ChEBI" id="CHEBI:17748"/>
        <dbReference type="ChEBI" id="CHEBI:30616"/>
        <dbReference type="ChEBI" id="CHEBI:63528"/>
        <dbReference type="ChEBI" id="CHEBI:456216"/>
        <dbReference type="EC" id="2.7.1.21"/>
    </reaction>
</comment>
<dbReference type="Pfam" id="PF00265">
    <property type="entry name" value="TK"/>
    <property type="match status" value="1"/>
</dbReference>
<accession>A0A1F6LKU5</accession>
<keyword evidence="7 10" id="KW-0067">ATP-binding</keyword>
<evidence type="ECO:0000256" key="1">
    <source>
        <dbReference type="ARBA" id="ARBA00007587"/>
    </source>
</evidence>
<feature type="binding site" evidence="9">
    <location>
        <position position="184"/>
    </location>
    <ligand>
        <name>substrate</name>
    </ligand>
</feature>
<comment type="similarity">
    <text evidence="1 11">Belongs to the thymidine kinase family.</text>
</comment>
<dbReference type="EMBL" id="MFPS01000005">
    <property type="protein sequence ID" value="OGH59949.1"/>
    <property type="molecule type" value="Genomic_DNA"/>
</dbReference>
<dbReference type="AlphaFoldDB" id="A0A1F6LKU5"/>
<evidence type="ECO:0000256" key="7">
    <source>
        <dbReference type="ARBA" id="ARBA00022840"/>
    </source>
</evidence>
<name>A0A1F6LKU5_9BACT</name>
<dbReference type="InterPro" id="IPR001267">
    <property type="entry name" value="Thymidine_kinase"/>
</dbReference>
<evidence type="ECO:0000256" key="4">
    <source>
        <dbReference type="ARBA" id="ARBA00022679"/>
    </source>
</evidence>
<evidence type="ECO:0000313" key="13">
    <source>
        <dbReference type="Proteomes" id="UP000177067"/>
    </source>
</evidence>
<evidence type="ECO:0000313" key="12">
    <source>
        <dbReference type="EMBL" id="OGH59949.1"/>
    </source>
</evidence>
<evidence type="ECO:0000256" key="5">
    <source>
        <dbReference type="ARBA" id="ARBA00022741"/>
    </source>
</evidence>
<dbReference type="GO" id="GO:0004797">
    <property type="term" value="F:thymidine kinase activity"/>
    <property type="evidence" value="ECO:0007669"/>
    <property type="project" value="UniProtKB-EC"/>
</dbReference>
<proteinExistence type="inferred from homology"/>
<dbReference type="NCBIfam" id="NF003296">
    <property type="entry name" value="PRK04296.1-1"/>
    <property type="match status" value="1"/>
</dbReference>
<dbReference type="SUPFAM" id="SSF57716">
    <property type="entry name" value="Glucocorticoid receptor-like (DNA-binding domain)"/>
    <property type="match status" value="1"/>
</dbReference>
<evidence type="ECO:0000256" key="10">
    <source>
        <dbReference type="RuleBase" id="RU000544"/>
    </source>
</evidence>
<dbReference type="EC" id="2.7.1.21" evidence="2 10"/>
<dbReference type="GO" id="GO:0005829">
    <property type="term" value="C:cytosol"/>
    <property type="evidence" value="ECO:0007669"/>
    <property type="project" value="TreeGrafter"/>
</dbReference>
<comment type="caution">
    <text evidence="12">The sequence shown here is derived from an EMBL/GenBank/DDBJ whole genome shotgun (WGS) entry which is preliminary data.</text>
</comment>
<gene>
    <name evidence="12" type="ORF">A2725_01795</name>
</gene>
<protein>
    <recommendedName>
        <fullName evidence="2 10">Thymidine kinase</fullName>
        <ecNumber evidence="2 10">2.7.1.21</ecNumber>
    </recommendedName>
</protein>
<evidence type="ECO:0000256" key="2">
    <source>
        <dbReference type="ARBA" id="ARBA00012118"/>
    </source>
</evidence>
<keyword evidence="5 10" id="KW-0547">Nucleotide-binding</keyword>
<keyword evidence="6 10" id="KW-0418">Kinase</keyword>
<evidence type="ECO:0000256" key="6">
    <source>
        <dbReference type="ARBA" id="ARBA00022777"/>
    </source>
</evidence>
<dbReference type="GO" id="GO:0046104">
    <property type="term" value="P:thymidine metabolic process"/>
    <property type="evidence" value="ECO:0007669"/>
    <property type="project" value="TreeGrafter"/>
</dbReference>
<dbReference type="SUPFAM" id="SSF52540">
    <property type="entry name" value="P-loop containing nucleoside triphosphate hydrolases"/>
    <property type="match status" value="1"/>
</dbReference>
<dbReference type="InterPro" id="IPR027417">
    <property type="entry name" value="P-loop_NTPase"/>
</dbReference>
<feature type="active site" description="Proton acceptor" evidence="8">
    <location>
        <position position="90"/>
    </location>
</feature>
<sequence length="198" mass="22863">MTKHNLINPGVLEVICGPMFSGKTFELIHRVEKLKYLEGSKYLFFKPDKDTRTKNIKTRFNDLEVQCITIKYPDEILQNINGCDLIAIDEAQFFQKDIIAIVEKLLKQDINVIIAGLDLDYRGIPFNIMADLLAMADHIEKLFATCFYPHCHRKATRTQRLINNKPSHYNDPIIIVEGAGKEIYEARCIKHHEVPGKY</sequence>
<dbReference type="Gene3D" id="3.30.60.20">
    <property type="match status" value="1"/>
</dbReference>
<dbReference type="Gene3D" id="3.40.50.300">
    <property type="entry name" value="P-loop containing nucleotide triphosphate hydrolases"/>
    <property type="match status" value="1"/>
</dbReference>
<organism evidence="12 13">
    <name type="scientific">Candidatus Magasanikbacteria bacterium RIFCSPHIGHO2_01_FULL_33_34</name>
    <dbReference type="NCBI Taxonomy" id="1798671"/>
    <lineage>
        <taxon>Bacteria</taxon>
        <taxon>Candidatus Magasanikiibacteriota</taxon>
    </lineage>
</organism>
<dbReference type="PIRSF" id="PIRSF035805">
    <property type="entry name" value="TK_cell"/>
    <property type="match status" value="1"/>
</dbReference>
<keyword evidence="3 10" id="KW-0237">DNA synthesis</keyword>
<reference evidence="12 13" key="1">
    <citation type="journal article" date="2016" name="Nat. Commun.">
        <title>Thousands of microbial genomes shed light on interconnected biogeochemical processes in an aquifer system.</title>
        <authorList>
            <person name="Anantharaman K."/>
            <person name="Brown C.T."/>
            <person name="Hug L.A."/>
            <person name="Sharon I."/>
            <person name="Castelle C.J."/>
            <person name="Probst A.J."/>
            <person name="Thomas B.C."/>
            <person name="Singh A."/>
            <person name="Wilkins M.J."/>
            <person name="Karaoz U."/>
            <person name="Brodie E.L."/>
            <person name="Williams K.H."/>
            <person name="Hubbard S.S."/>
            <person name="Banfield J.F."/>
        </authorList>
    </citation>
    <scope>NUCLEOTIDE SEQUENCE [LARGE SCALE GENOMIC DNA]</scope>
</reference>
<evidence type="ECO:0000256" key="9">
    <source>
        <dbReference type="PIRSR" id="PIRSR035805-2"/>
    </source>
</evidence>